<protein>
    <submittedName>
        <fullName evidence="7">Anchored repeat ABC transporter, substrate-binding protein</fullName>
    </submittedName>
</protein>
<evidence type="ECO:0000256" key="1">
    <source>
        <dbReference type="ARBA" id="ARBA00004196"/>
    </source>
</evidence>
<dbReference type="PRINTS" id="PR00690">
    <property type="entry name" value="ADHESNFAMILY"/>
</dbReference>
<organism evidence="7">
    <name type="scientific">Cellulosimicrobium sp. ES-005</name>
    <dbReference type="NCBI Taxonomy" id="3163031"/>
    <lineage>
        <taxon>Bacteria</taxon>
        <taxon>Bacillati</taxon>
        <taxon>Actinomycetota</taxon>
        <taxon>Actinomycetes</taxon>
        <taxon>Micrococcales</taxon>
        <taxon>Promicromonosporaceae</taxon>
        <taxon>Cellulosimicrobium</taxon>
    </lineage>
</organism>
<evidence type="ECO:0000256" key="4">
    <source>
        <dbReference type="ARBA" id="ARBA00022729"/>
    </source>
</evidence>
<dbReference type="PRINTS" id="PR00691">
    <property type="entry name" value="ADHESINB"/>
</dbReference>
<dbReference type="RefSeq" id="WP_353707153.1">
    <property type="nucleotide sequence ID" value="NZ_CP159290.1"/>
</dbReference>
<evidence type="ECO:0000256" key="5">
    <source>
        <dbReference type="RuleBase" id="RU003512"/>
    </source>
</evidence>
<dbReference type="InterPro" id="IPR022434">
    <property type="entry name" value="ABC_LPXTG_lipo_actinobac"/>
</dbReference>
<dbReference type="SUPFAM" id="SSF53807">
    <property type="entry name" value="Helical backbone' metal receptor"/>
    <property type="match status" value="1"/>
</dbReference>
<dbReference type="NCBIfam" id="TIGR03772">
    <property type="entry name" value="anch_rpt_subst"/>
    <property type="match status" value="1"/>
</dbReference>
<keyword evidence="4 6" id="KW-0732">Signal</keyword>
<dbReference type="PANTHER" id="PTHR42953">
    <property type="entry name" value="HIGH-AFFINITY ZINC UPTAKE SYSTEM PROTEIN ZNUA-RELATED"/>
    <property type="match status" value="1"/>
</dbReference>
<accession>A0AAU8FXU5</accession>
<reference evidence="7" key="1">
    <citation type="submission" date="2024-06" db="EMBL/GenBank/DDBJ databases">
        <title>Complete genome sequence of the cellulolytic actinobacterium, Cellulosimicrobium ES-005.</title>
        <authorList>
            <person name="Matthews C.T."/>
            <person name="Underwood K.D."/>
            <person name="Ghanchi K.M."/>
            <person name="Fields S.D."/>
            <person name="Gardner S.G."/>
        </authorList>
    </citation>
    <scope>NUCLEOTIDE SEQUENCE</scope>
    <source>
        <strain evidence="7">ES-005</strain>
    </source>
</reference>
<evidence type="ECO:0000256" key="3">
    <source>
        <dbReference type="ARBA" id="ARBA00022723"/>
    </source>
</evidence>
<feature type="signal peptide" evidence="6">
    <location>
        <begin position="1"/>
        <end position="29"/>
    </location>
</feature>
<dbReference type="EMBL" id="CP159290">
    <property type="protein sequence ID" value="XCH28706.1"/>
    <property type="molecule type" value="Genomic_DNA"/>
</dbReference>
<dbReference type="GO" id="GO:0030001">
    <property type="term" value="P:metal ion transport"/>
    <property type="evidence" value="ECO:0007669"/>
    <property type="project" value="InterPro"/>
</dbReference>
<comment type="subcellular location">
    <subcellularLocation>
        <location evidence="1">Cell envelope</location>
    </subcellularLocation>
</comment>
<feature type="chain" id="PRO_5043919262" evidence="6">
    <location>
        <begin position="30"/>
        <end position="526"/>
    </location>
</feature>
<evidence type="ECO:0000313" key="7">
    <source>
        <dbReference type="EMBL" id="XCH28706.1"/>
    </source>
</evidence>
<dbReference type="GO" id="GO:0046872">
    <property type="term" value="F:metal ion binding"/>
    <property type="evidence" value="ECO:0007669"/>
    <property type="project" value="UniProtKB-KW"/>
</dbReference>
<evidence type="ECO:0000256" key="2">
    <source>
        <dbReference type="ARBA" id="ARBA00022448"/>
    </source>
</evidence>
<dbReference type="Pfam" id="PF01297">
    <property type="entry name" value="ZnuA"/>
    <property type="match status" value="2"/>
</dbReference>
<dbReference type="InterPro" id="IPR050492">
    <property type="entry name" value="Bact_metal-bind_prot9"/>
</dbReference>
<dbReference type="PANTHER" id="PTHR42953:SF1">
    <property type="entry name" value="METAL-BINDING PROTEIN HI_0362-RELATED"/>
    <property type="match status" value="1"/>
</dbReference>
<gene>
    <name evidence="7" type="ORF">ABRQ22_13960</name>
</gene>
<evidence type="ECO:0000256" key="6">
    <source>
        <dbReference type="SAM" id="SignalP"/>
    </source>
</evidence>
<keyword evidence="3" id="KW-0479">Metal-binding</keyword>
<dbReference type="InterPro" id="IPR006127">
    <property type="entry name" value="ZnuA-like"/>
</dbReference>
<name>A0AAU8FXU5_9MICO</name>
<sequence>MTTGRWRRRRRATATAALLGLALVTAGCASGPDAPSTDTLDVVTTTGILADLARNVAGDRAVVTSLVPEGGDPHSYEPSLRDVRDVVYADVAFSNYMLLEEHNIIKMLDSNLPEGVPNVSLAESAVKYAAEIIPLVENVNLDTIWLGLRVSGSGTEHGATRSSDVHLSATGLEGPGQLTGYLTEAFGQPRTYFDSADGFDAGDGYAADTVTLPTNAHTHMSWTFSEPGVYRLTLSAALAPTPDARPVGMGTSTITFAVGVDPYSVPGMEDAAVLAGGHADVSVELDDGRVVLAADDEHDVGGHHHLHDPAETVISVPNKALAPVPAGQDFRFLGKAGEQIYQLPQAVLGKHVHGEIDPHLWQNVRNAEAYVEIMRDTLVEVDPDGAAEYRANAAAYLRTLQETDRYVEETIASIPRSQRYLVTTHDAFAYLGAAYGIEIAGFVTPNPATEPSIAERRKLTQTVRTLQVPAVFLEPNLIARSSVLTEVAKENGIEVCRIYSDAFDRDVTTYVEMMRANADSLRRCLS</sequence>
<dbReference type="NCBIfam" id="NF038134">
    <property type="entry name" value="choice_anch_M"/>
    <property type="match status" value="1"/>
</dbReference>
<proteinExistence type="inferred from homology"/>
<dbReference type="InterPro" id="IPR022435">
    <property type="entry name" value="Surface-anchored_actinobac"/>
</dbReference>
<dbReference type="NCBIfam" id="TIGR03769">
    <property type="entry name" value="P_ac_wall_RPT"/>
    <property type="match status" value="1"/>
</dbReference>
<dbReference type="AlphaFoldDB" id="A0AAU8FXU5"/>
<comment type="similarity">
    <text evidence="5">Belongs to the bacterial solute-binding protein 9 family.</text>
</comment>
<dbReference type="InterPro" id="IPR006129">
    <property type="entry name" value="AdhesinB"/>
</dbReference>
<dbReference type="GO" id="GO:0007155">
    <property type="term" value="P:cell adhesion"/>
    <property type="evidence" value="ECO:0007669"/>
    <property type="project" value="InterPro"/>
</dbReference>
<keyword evidence="2 5" id="KW-0813">Transport</keyword>
<dbReference type="Gene3D" id="3.40.50.1980">
    <property type="entry name" value="Nitrogenase molybdenum iron protein domain"/>
    <property type="match status" value="3"/>
</dbReference>
<dbReference type="InterPro" id="IPR006128">
    <property type="entry name" value="Lipoprotein_PsaA-like"/>
</dbReference>
<dbReference type="PROSITE" id="PS51257">
    <property type="entry name" value="PROKAR_LIPOPROTEIN"/>
    <property type="match status" value="1"/>
</dbReference>
<dbReference type="GO" id="GO:0030313">
    <property type="term" value="C:cell envelope"/>
    <property type="evidence" value="ECO:0007669"/>
    <property type="project" value="UniProtKB-SubCell"/>
</dbReference>